<dbReference type="OrthoDB" id="6329197at2759"/>
<keyword evidence="3" id="KW-1185">Reference proteome</keyword>
<protein>
    <recommendedName>
        <fullName evidence="4">EOG090X091L</fullName>
    </recommendedName>
</protein>
<proteinExistence type="predicted"/>
<dbReference type="Proteomes" id="UP000789390">
    <property type="component" value="Unassembled WGS sequence"/>
</dbReference>
<name>A0A8J2WIJ9_9CRUS</name>
<feature type="signal peptide" evidence="1">
    <location>
        <begin position="1"/>
        <end position="26"/>
    </location>
</feature>
<evidence type="ECO:0000313" key="2">
    <source>
        <dbReference type="EMBL" id="CAH0105665.1"/>
    </source>
</evidence>
<keyword evidence="1" id="KW-0732">Signal</keyword>
<comment type="caution">
    <text evidence="2">The sequence shown here is derived from an EMBL/GenBank/DDBJ whole genome shotgun (WGS) entry which is preliminary data.</text>
</comment>
<feature type="chain" id="PRO_5035221758" description="EOG090X091L" evidence="1">
    <location>
        <begin position="27"/>
        <end position="245"/>
    </location>
</feature>
<evidence type="ECO:0000256" key="1">
    <source>
        <dbReference type="SAM" id="SignalP"/>
    </source>
</evidence>
<dbReference type="InterPro" id="IPR035992">
    <property type="entry name" value="Ricin_B-like_lectins"/>
</dbReference>
<sequence length="245" mass="29099">MLQSRCCCVWILLLIVLLIWVRRGESWSVSNIDKSAEELYNQFSRLRSENRTDTNDALTMAYHVKQVLDAPPTSSGRLSKVWRAKMEQVRDKWLPARLKVLLWKETVIIENAKSPKYYLFGSPTAVYYTSWIYRYSFPWTLEPVDEARRFRIKDGRTNHYMSAVTDEESYSWRRPIAMRPDPSGSAEEWRIEPYGADGFTIQSVAYEEYLYASKFLGRYKGSLWDVYTWRDKRDGKFIESVWTFR</sequence>
<dbReference type="EMBL" id="CAKKLH010000192">
    <property type="protein sequence ID" value="CAH0105665.1"/>
    <property type="molecule type" value="Genomic_DNA"/>
</dbReference>
<gene>
    <name evidence="2" type="ORF">DGAL_LOCUS8724</name>
</gene>
<evidence type="ECO:0008006" key="4">
    <source>
        <dbReference type="Google" id="ProtNLM"/>
    </source>
</evidence>
<accession>A0A8J2WIJ9</accession>
<dbReference type="AlphaFoldDB" id="A0A8J2WIJ9"/>
<organism evidence="2 3">
    <name type="scientific">Daphnia galeata</name>
    <dbReference type="NCBI Taxonomy" id="27404"/>
    <lineage>
        <taxon>Eukaryota</taxon>
        <taxon>Metazoa</taxon>
        <taxon>Ecdysozoa</taxon>
        <taxon>Arthropoda</taxon>
        <taxon>Crustacea</taxon>
        <taxon>Branchiopoda</taxon>
        <taxon>Diplostraca</taxon>
        <taxon>Cladocera</taxon>
        <taxon>Anomopoda</taxon>
        <taxon>Daphniidae</taxon>
        <taxon>Daphnia</taxon>
    </lineage>
</organism>
<dbReference type="SUPFAM" id="SSF50370">
    <property type="entry name" value="Ricin B-like lectins"/>
    <property type="match status" value="1"/>
</dbReference>
<reference evidence="2" key="1">
    <citation type="submission" date="2021-11" db="EMBL/GenBank/DDBJ databases">
        <authorList>
            <person name="Schell T."/>
        </authorList>
    </citation>
    <scope>NUCLEOTIDE SEQUENCE</scope>
    <source>
        <strain evidence="2">M5</strain>
    </source>
</reference>
<evidence type="ECO:0000313" key="3">
    <source>
        <dbReference type="Proteomes" id="UP000789390"/>
    </source>
</evidence>